<evidence type="ECO:0000313" key="2">
    <source>
        <dbReference type="Proteomes" id="UP000250443"/>
    </source>
</evidence>
<evidence type="ECO:0000313" key="1">
    <source>
        <dbReference type="EMBL" id="SPZ00263.1"/>
    </source>
</evidence>
<protein>
    <submittedName>
        <fullName evidence="1">Uncharacterized protein</fullName>
    </submittedName>
</protein>
<reference evidence="1 2" key="1">
    <citation type="submission" date="2018-06" db="EMBL/GenBank/DDBJ databases">
        <authorList>
            <consortium name="Pathogen Informatics"/>
            <person name="Doyle S."/>
        </authorList>
    </citation>
    <scope>NUCLEOTIDE SEQUENCE [LARGE SCALE GENOMIC DNA]</scope>
    <source>
        <strain evidence="1 2">NCTC11842</strain>
    </source>
</reference>
<proteinExistence type="predicted"/>
<name>A0A2X2BZ28_PSELU</name>
<gene>
    <name evidence="1" type="ORF">NCTC11842_00408</name>
</gene>
<organism evidence="1 2">
    <name type="scientific">Pseudomonas luteola</name>
    <dbReference type="NCBI Taxonomy" id="47886"/>
    <lineage>
        <taxon>Bacteria</taxon>
        <taxon>Pseudomonadati</taxon>
        <taxon>Pseudomonadota</taxon>
        <taxon>Gammaproteobacteria</taxon>
        <taxon>Pseudomonadales</taxon>
        <taxon>Pseudomonadaceae</taxon>
        <taxon>Pseudomonas</taxon>
    </lineage>
</organism>
<dbReference type="Proteomes" id="UP000250443">
    <property type="component" value="Unassembled WGS sequence"/>
</dbReference>
<dbReference type="AlphaFoldDB" id="A0A2X2BZ28"/>
<dbReference type="EMBL" id="UAUF01000002">
    <property type="protein sequence ID" value="SPZ00263.1"/>
    <property type="molecule type" value="Genomic_DNA"/>
</dbReference>
<sequence>MTVKTEEKDELQEAIEALARLRVRGPALLKIEPQTVSVDPYDPELQKNLIAHLGTKARRLINFTVGQCYTEHGFPVFVAANHRKCVFGRKSLAPDQIISVEVIETLTEEDRQLFPWDELQSRTLFMVAVKLVTAYRPALYLYLNLNKPISRDTGMYQDALARAQALCAAIQRFKESKGI</sequence>
<dbReference type="RefSeq" id="WP_073450777.1">
    <property type="nucleotide sequence ID" value="NZ_CP044084.1"/>
</dbReference>
<accession>A0A2X2BZ28</accession>